<evidence type="ECO:0000256" key="6">
    <source>
        <dbReference type="ARBA" id="ARBA00022846"/>
    </source>
</evidence>
<keyword evidence="12" id="KW-0175">Coiled coil</keyword>
<dbReference type="InterPro" id="IPR000048">
    <property type="entry name" value="IQ_motif_EF-hand-BS"/>
</dbReference>
<evidence type="ECO:0000256" key="7">
    <source>
        <dbReference type="ARBA" id="ARBA00023069"/>
    </source>
</evidence>
<evidence type="ECO:0000256" key="11">
    <source>
        <dbReference type="ARBA" id="ARBA00046836"/>
    </source>
</evidence>
<dbReference type="STRING" id="1841481.ENSSLDP00000000655"/>
<evidence type="ECO:0000256" key="9">
    <source>
        <dbReference type="ARBA" id="ARBA00023273"/>
    </source>
</evidence>
<comment type="similarity">
    <text evidence="3">Belongs to the DRC10 family.</text>
</comment>
<comment type="function">
    <text evidence="1">Component of the nexin-dynein regulatory complex (N-DRC), a key regulator of ciliary/flagellar motility which maintains the alignment and integrity of the distal axoneme and regulates microtubule sliding in motile axonemes.</text>
</comment>
<keyword evidence="13" id="KW-0732">Signal</keyword>
<protein>
    <recommendedName>
        <fullName evidence="4">Dynein regulatory complex protein 10</fullName>
    </recommendedName>
    <alternativeName>
        <fullName evidence="10">IQ domain-containing protein D</fullName>
    </alternativeName>
</protein>
<evidence type="ECO:0000256" key="4">
    <source>
        <dbReference type="ARBA" id="ARBA00021752"/>
    </source>
</evidence>
<comment type="subcellular location">
    <subcellularLocation>
        <location evidence="2">Cytoplasm</location>
        <location evidence="2">Cytoskeleton</location>
        <location evidence="2">Flagellum axoneme</location>
    </subcellularLocation>
</comment>
<evidence type="ECO:0000256" key="10">
    <source>
        <dbReference type="ARBA" id="ARBA00032180"/>
    </source>
</evidence>
<accession>A0A3B4WAN5</accession>
<dbReference type="GeneTree" id="ENSGT00730000111354"/>
<evidence type="ECO:0000313" key="14">
    <source>
        <dbReference type="Ensembl" id="ENSSLDP00000000655.1"/>
    </source>
</evidence>
<evidence type="ECO:0000256" key="3">
    <source>
        <dbReference type="ARBA" id="ARBA00009071"/>
    </source>
</evidence>
<dbReference type="InterPro" id="IPR042815">
    <property type="entry name" value="DRC10"/>
</dbReference>
<keyword evidence="6" id="KW-0282">Flagellum</keyword>
<dbReference type="PANTHER" id="PTHR31598:SF1">
    <property type="entry name" value="DYNEIN REGULATORY COMPLEX PROTEIN 10"/>
    <property type="match status" value="1"/>
</dbReference>
<comment type="subunit">
    <text evidence="11">Component of the nexin-dynein regulatory complex (N-DRC). Interacts with CFAP52.</text>
</comment>
<dbReference type="Proteomes" id="UP000261360">
    <property type="component" value="Unplaced"/>
</dbReference>
<dbReference type="AlphaFoldDB" id="A0A3B4WAN5"/>
<evidence type="ECO:0000313" key="15">
    <source>
        <dbReference type="Proteomes" id="UP000261360"/>
    </source>
</evidence>
<feature type="coiled-coil region" evidence="12">
    <location>
        <begin position="254"/>
        <end position="362"/>
    </location>
</feature>
<reference evidence="14" key="2">
    <citation type="submission" date="2025-09" db="UniProtKB">
        <authorList>
            <consortium name="Ensembl"/>
        </authorList>
    </citation>
    <scope>IDENTIFICATION</scope>
</reference>
<keyword evidence="9" id="KW-0966">Cell projection</keyword>
<evidence type="ECO:0000256" key="13">
    <source>
        <dbReference type="SAM" id="SignalP"/>
    </source>
</evidence>
<feature type="chain" id="PRO_5017443158" description="Dynein regulatory complex protein 10" evidence="13">
    <location>
        <begin position="27"/>
        <end position="403"/>
    </location>
</feature>
<feature type="signal peptide" evidence="13">
    <location>
        <begin position="1"/>
        <end position="26"/>
    </location>
</feature>
<keyword evidence="5" id="KW-0963">Cytoplasm</keyword>
<keyword evidence="8" id="KW-0206">Cytoskeleton</keyword>
<dbReference type="Ensembl" id="ENSSLDT00000000706.1">
    <property type="protein sequence ID" value="ENSSLDP00000000655.1"/>
    <property type="gene ID" value="ENSSLDG00000000573.1"/>
</dbReference>
<organism evidence="14 15">
    <name type="scientific">Seriola lalandi dorsalis</name>
    <dbReference type="NCBI Taxonomy" id="1841481"/>
    <lineage>
        <taxon>Eukaryota</taxon>
        <taxon>Metazoa</taxon>
        <taxon>Chordata</taxon>
        <taxon>Craniata</taxon>
        <taxon>Vertebrata</taxon>
        <taxon>Euteleostomi</taxon>
        <taxon>Actinopterygii</taxon>
        <taxon>Neopterygii</taxon>
        <taxon>Teleostei</taxon>
        <taxon>Neoteleostei</taxon>
        <taxon>Acanthomorphata</taxon>
        <taxon>Carangaria</taxon>
        <taxon>Carangiformes</taxon>
        <taxon>Carangidae</taxon>
        <taxon>Seriola</taxon>
    </lineage>
</organism>
<keyword evidence="15" id="KW-1185">Reference proteome</keyword>
<evidence type="ECO:0000256" key="5">
    <source>
        <dbReference type="ARBA" id="ARBA00022490"/>
    </source>
</evidence>
<dbReference type="SMART" id="SM00015">
    <property type="entry name" value="IQ"/>
    <property type="match status" value="1"/>
</dbReference>
<proteinExistence type="inferred from homology"/>
<dbReference type="PANTHER" id="PTHR31598">
    <property type="entry name" value="IQ DOMAIN-CONTAINING PROTEIN D"/>
    <property type="match status" value="1"/>
</dbReference>
<dbReference type="CDD" id="cd23767">
    <property type="entry name" value="IQCD"/>
    <property type="match status" value="1"/>
</dbReference>
<sequence length="403" mass="47055">MVLHTFIVYRHWFLSWFILFLPSSMSAKGATMMAKTQSEDALKNRDLSQKKQLSFEAQRISKVLENCISQIEIVAALPAIFHLNSASSVVDEELSRALHRHQLLDERLQTLEGLKQESEGENGEARKRARAQLETDIKNSVRDLLRLFRAHPDAIFGLRQRGMEVGESECKLIRGLKMFHSLMVVKLLTSLEEELQLVLHKPECPSPAHNMERIVLVEEEVATTKKEIDSKVRHHIVWINTLEADMSAKQQQPLIKISKKQASMKQEIDQLNIQLNNLILENRQAERKYEKVETEIEYLLQKFDNEIEENQADLKLNETDYEREEEELRRLEKPFSVLEEECKQIQEKRRLAEEKRQQEMRELELKTKAAVFAQAWWRGYSTRKALKNKSKSTKAKKGKGKKK</sequence>
<evidence type="ECO:0000256" key="1">
    <source>
        <dbReference type="ARBA" id="ARBA00003029"/>
    </source>
</evidence>
<keyword evidence="7" id="KW-0969">Cilium</keyword>
<evidence type="ECO:0000256" key="2">
    <source>
        <dbReference type="ARBA" id="ARBA00004611"/>
    </source>
</evidence>
<evidence type="ECO:0000256" key="8">
    <source>
        <dbReference type="ARBA" id="ARBA00023212"/>
    </source>
</evidence>
<dbReference type="Pfam" id="PF00612">
    <property type="entry name" value="IQ"/>
    <property type="match status" value="1"/>
</dbReference>
<evidence type="ECO:0000256" key="12">
    <source>
        <dbReference type="SAM" id="Coils"/>
    </source>
</evidence>
<dbReference type="PROSITE" id="PS50096">
    <property type="entry name" value="IQ"/>
    <property type="match status" value="1"/>
</dbReference>
<reference evidence="14" key="1">
    <citation type="submission" date="2025-08" db="UniProtKB">
        <authorList>
            <consortium name="Ensembl"/>
        </authorList>
    </citation>
    <scope>IDENTIFICATION</scope>
</reference>
<name>A0A3B4WAN5_SERLL</name>